<dbReference type="GO" id="GO:0007165">
    <property type="term" value="P:signal transduction"/>
    <property type="evidence" value="ECO:0007669"/>
    <property type="project" value="Ensembl"/>
</dbReference>
<evidence type="ECO:0000259" key="3">
    <source>
        <dbReference type="Pfam" id="PF03281"/>
    </source>
</evidence>
<protein>
    <submittedName>
        <fullName evidence="5">Transmembrane protein 102</fullName>
    </submittedName>
</protein>
<organism evidence="5 6">
    <name type="scientific">Pseudonaja textilis</name>
    <name type="common">Eastern brown snake</name>
    <dbReference type="NCBI Taxonomy" id="8673"/>
    <lineage>
        <taxon>Eukaryota</taxon>
        <taxon>Metazoa</taxon>
        <taxon>Chordata</taxon>
        <taxon>Craniata</taxon>
        <taxon>Vertebrata</taxon>
        <taxon>Euteleostomi</taxon>
        <taxon>Lepidosauria</taxon>
        <taxon>Squamata</taxon>
        <taxon>Bifurcata</taxon>
        <taxon>Unidentata</taxon>
        <taxon>Episquamata</taxon>
        <taxon>Toxicofera</taxon>
        <taxon>Serpentes</taxon>
        <taxon>Colubroidea</taxon>
        <taxon>Elapidae</taxon>
        <taxon>Hydrophiinae</taxon>
        <taxon>Pseudonaja</taxon>
    </lineage>
</organism>
<feature type="domain" description="Mab-21-like HhH/H2TH-like" evidence="4">
    <location>
        <begin position="290"/>
        <end position="366"/>
    </location>
</feature>
<dbReference type="Gene3D" id="1.10.1410.40">
    <property type="match status" value="1"/>
</dbReference>
<gene>
    <name evidence="5" type="primary">TMEM102</name>
</gene>
<dbReference type="GO" id="GO:0005739">
    <property type="term" value="C:mitochondrion"/>
    <property type="evidence" value="ECO:0007669"/>
    <property type="project" value="GOC"/>
</dbReference>
<evidence type="ECO:0000259" key="4">
    <source>
        <dbReference type="Pfam" id="PF20266"/>
    </source>
</evidence>
<feature type="domain" description="Mab-21-like nucleotidyltransferase" evidence="3">
    <location>
        <begin position="128"/>
        <end position="262"/>
    </location>
</feature>
<dbReference type="Pfam" id="PF03281">
    <property type="entry name" value="Mab-21"/>
    <property type="match status" value="1"/>
</dbReference>
<evidence type="ECO:0000313" key="5">
    <source>
        <dbReference type="Ensembl" id="ENSPTXP00000018989.1"/>
    </source>
</evidence>
<dbReference type="GO" id="GO:0009986">
    <property type="term" value="C:cell surface"/>
    <property type="evidence" value="ECO:0007669"/>
    <property type="project" value="Ensembl"/>
</dbReference>
<dbReference type="GO" id="GO:2000406">
    <property type="term" value="P:positive regulation of T cell migration"/>
    <property type="evidence" value="ECO:0007669"/>
    <property type="project" value="Ensembl"/>
</dbReference>
<proteinExistence type="inferred from homology"/>
<dbReference type="Ensembl" id="ENSPTXT00000019566.1">
    <property type="protein sequence ID" value="ENSPTXP00000018989.1"/>
    <property type="gene ID" value="ENSPTXG00000013106.1"/>
</dbReference>
<evidence type="ECO:0000256" key="2">
    <source>
        <dbReference type="SAM" id="MobiDB-lite"/>
    </source>
</evidence>
<feature type="region of interest" description="Disordered" evidence="2">
    <location>
        <begin position="1"/>
        <end position="20"/>
    </location>
</feature>
<dbReference type="PANTHER" id="PTHR10656:SF47">
    <property type="entry name" value="NUCLEOTIDYLTRANSFERASE MB21D2"/>
    <property type="match status" value="1"/>
</dbReference>
<dbReference type="GO" id="GO:0045785">
    <property type="term" value="P:positive regulation of cell adhesion"/>
    <property type="evidence" value="ECO:0007669"/>
    <property type="project" value="Ensembl"/>
</dbReference>
<evidence type="ECO:0000256" key="1">
    <source>
        <dbReference type="ARBA" id="ARBA00008307"/>
    </source>
</evidence>
<keyword evidence="6" id="KW-1185">Reference proteome</keyword>
<evidence type="ECO:0000313" key="6">
    <source>
        <dbReference type="Proteomes" id="UP000472273"/>
    </source>
</evidence>
<feature type="region of interest" description="Disordered" evidence="2">
    <location>
        <begin position="403"/>
        <end position="424"/>
    </location>
</feature>
<dbReference type="AlphaFoldDB" id="A0A670Z767"/>
<feature type="compositionally biased region" description="Polar residues" evidence="2">
    <location>
        <begin position="453"/>
        <end position="468"/>
    </location>
</feature>
<reference evidence="5" key="1">
    <citation type="submission" date="2025-08" db="UniProtKB">
        <authorList>
            <consortium name="Ensembl"/>
        </authorList>
    </citation>
    <scope>IDENTIFICATION</scope>
</reference>
<dbReference type="GO" id="GO:0032991">
    <property type="term" value="C:protein-containing complex"/>
    <property type="evidence" value="ECO:0007669"/>
    <property type="project" value="Ensembl"/>
</dbReference>
<dbReference type="OMA" id="GAPWWGP"/>
<feature type="region of interest" description="Disordered" evidence="2">
    <location>
        <begin position="448"/>
        <end position="474"/>
    </location>
</feature>
<dbReference type="Proteomes" id="UP000472273">
    <property type="component" value="Unplaced"/>
</dbReference>
<name>A0A670Z767_PSETE</name>
<dbReference type="InterPro" id="IPR046906">
    <property type="entry name" value="Mab-21_HhH/H2TH-like"/>
</dbReference>
<reference evidence="5" key="2">
    <citation type="submission" date="2025-09" db="UniProtKB">
        <authorList>
            <consortium name="Ensembl"/>
        </authorList>
    </citation>
    <scope>IDENTIFICATION</scope>
</reference>
<dbReference type="Pfam" id="PF20266">
    <property type="entry name" value="Mab-21_C"/>
    <property type="match status" value="1"/>
</dbReference>
<dbReference type="PANTHER" id="PTHR10656">
    <property type="entry name" value="CELL FATE DETERMINING PROTEIN MAB21-RELATED"/>
    <property type="match status" value="1"/>
</dbReference>
<dbReference type="GO" id="GO:0034097">
    <property type="term" value="P:response to cytokine"/>
    <property type="evidence" value="ECO:0007669"/>
    <property type="project" value="Ensembl"/>
</dbReference>
<accession>A0A670Z767</accession>
<dbReference type="SMART" id="SM01265">
    <property type="entry name" value="Mab-21"/>
    <property type="match status" value="1"/>
</dbReference>
<feature type="compositionally biased region" description="Pro residues" evidence="2">
    <location>
        <begin position="1"/>
        <end position="15"/>
    </location>
</feature>
<dbReference type="GeneTree" id="ENSGT01050000244976"/>
<dbReference type="InterPro" id="IPR046903">
    <property type="entry name" value="Mab-21-like_nuc_Trfase"/>
</dbReference>
<sequence>MASPSEDPPPKPAPAKPLTDLDFHSGVQIAELNQLIQEHQARSPDGRKDPELFQAKDLVFSLLAQVQRTDGKLPPVNRYLLLFGGTHQGTVHINGTTLCPLSPGSDYDTCFTLLVPVLNVAGVPVTLDMTQSPPGHARISLQPFDAPTQQRWSECSYGDETFLSAELVSEWFFRVFSAAAKDVRVELRGRVTSVIVCIGSYRVLYDIVPVVAFQGWPEVAQPWLSQGHFWDGKLRDEDVTVGFYLFPSASGSDWYLSFSASELPLWRVLPLPLLWSLRATTAALPWADLQGLGPYHLFTLALWSCERLPSRYLAEEENAAHALLGVLDDLSASLAEGHLPNYFLPQWNLLQGVSPRAMKLLVRAVAQVRANPSKYLRQAVEEAKEAKRRPWAVQEGWGNACQGHGAKLRRRRSNGPLRPLPTSANIPECNPSVLTELHKHYKISDVNSKDSCVRNPGSSGENHFSFTARQPEDK</sequence>
<dbReference type="GO" id="GO:1901028">
    <property type="term" value="P:regulation of mitochondrial outer membrane permeabilization involved in apoptotic signaling pathway"/>
    <property type="evidence" value="ECO:0007669"/>
    <property type="project" value="Ensembl"/>
</dbReference>
<dbReference type="InterPro" id="IPR024810">
    <property type="entry name" value="MAB21L/cGLR"/>
</dbReference>
<comment type="similarity">
    <text evidence="1">Belongs to the mab-21 family.</text>
</comment>